<feature type="compositionally biased region" description="Low complexity" evidence="1">
    <location>
        <begin position="224"/>
        <end position="240"/>
    </location>
</feature>
<feature type="domain" description="FHA" evidence="2">
    <location>
        <begin position="130"/>
        <end position="182"/>
    </location>
</feature>
<accession>A0A2K3D6D0</accession>
<dbReference type="CDD" id="cd22674">
    <property type="entry name" value="FHA_PPP1R8"/>
    <property type="match status" value="1"/>
</dbReference>
<dbReference type="InterPro" id="IPR000253">
    <property type="entry name" value="FHA_dom"/>
</dbReference>
<dbReference type="EMBL" id="CM008973">
    <property type="protein sequence ID" value="PNW76089.1"/>
    <property type="molecule type" value="Genomic_DNA"/>
</dbReference>
<organism evidence="3 4">
    <name type="scientific">Chlamydomonas reinhardtii</name>
    <name type="common">Chlamydomonas smithii</name>
    <dbReference type="NCBI Taxonomy" id="3055"/>
    <lineage>
        <taxon>Eukaryota</taxon>
        <taxon>Viridiplantae</taxon>
        <taxon>Chlorophyta</taxon>
        <taxon>core chlorophytes</taxon>
        <taxon>Chlorophyceae</taxon>
        <taxon>CS clade</taxon>
        <taxon>Chlamydomonadales</taxon>
        <taxon>Chlamydomonadaceae</taxon>
        <taxon>Chlamydomonas</taxon>
    </lineage>
</organism>
<feature type="region of interest" description="Disordered" evidence="1">
    <location>
        <begin position="224"/>
        <end position="274"/>
    </location>
</feature>
<dbReference type="InterPro" id="IPR008984">
    <property type="entry name" value="SMAD_FHA_dom_sf"/>
</dbReference>
<dbReference type="Gene3D" id="2.60.200.20">
    <property type="match status" value="1"/>
</dbReference>
<dbReference type="SMART" id="SM00240">
    <property type="entry name" value="FHA"/>
    <property type="match status" value="1"/>
</dbReference>
<dbReference type="Proteomes" id="UP000006906">
    <property type="component" value="Chromosome 12"/>
</dbReference>
<evidence type="ECO:0000259" key="2">
    <source>
        <dbReference type="PROSITE" id="PS50006"/>
    </source>
</evidence>
<evidence type="ECO:0000313" key="3">
    <source>
        <dbReference type="EMBL" id="PNW76089.1"/>
    </source>
</evidence>
<evidence type="ECO:0000256" key="1">
    <source>
        <dbReference type="SAM" id="MobiDB-lite"/>
    </source>
</evidence>
<dbReference type="GeneID" id="5719623"/>
<reference evidence="3 4" key="1">
    <citation type="journal article" date="2007" name="Science">
        <title>The Chlamydomonas genome reveals the evolution of key animal and plant functions.</title>
        <authorList>
            <person name="Merchant S.S."/>
            <person name="Prochnik S.E."/>
            <person name="Vallon O."/>
            <person name="Harris E.H."/>
            <person name="Karpowicz S.J."/>
            <person name="Witman G.B."/>
            <person name="Terry A."/>
            <person name="Salamov A."/>
            <person name="Fritz-Laylin L.K."/>
            <person name="Marechal-Drouard L."/>
            <person name="Marshall W.F."/>
            <person name="Qu L.H."/>
            <person name="Nelson D.R."/>
            <person name="Sanderfoot A.A."/>
            <person name="Spalding M.H."/>
            <person name="Kapitonov V.V."/>
            <person name="Ren Q."/>
            <person name="Ferris P."/>
            <person name="Lindquist E."/>
            <person name="Shapiro H."/>
            <person name="Lucas S.M."/>
            <person name="Grimwood J."/>
            <person name="Schmutz J."/>
            <person name="Cardol P."/>
            <person name="Cerutti H."/>
            <person name="Chanfreau G."/>
            <person name="Chen C.L."/>
            <person name="Cognat V."/>
            <person name="Croft M.T."/>
            <person name="Dent R."/>
            <person name="Dutcher S."/>
            <person name="Fernandez E."/>
            <person name="Fukuzawa H."/>
            <person name="Gonzalez-Ballester D."/>
            <person name="Gonzalez-Halphen D."/>
            <person name="Hallmann A."/>
            <person name="Hanikenne M."/>
            <person name="Hippler M."/>
            <person name="Inwood W."/>
            <person name="Jabbari K."/>
            <person name="Kalanon M."/>
            <person name="Kuras R."/>
            <person name="Lefebvre P.A."/>
            <person name="Lemaire S.D."/>
            <person name="Lobanov A.V."/>
            <person name="Lohr M."/>
            <person name="Manuell A."/>
            <person name="Meier I."/>
            <person name="Mets L."/>
            <person name="Mittag M."/>
            <person name="Mittelmeier T."/>
            <person name="Moroney J.V."/>
            <person name="Moseley J."/>
            <person name="Napoli C."/>
            <person name="Nedelcu A.M."/>
            <person name="Niyogi K."/>
            <person name="Novoselov S.V."/>
            <person name="Paulsen I.T."/>
            <person name="Pazour G."/>
            <person name="Purton S."/>
            <person name="Ral J.P."/>
            <person name="Riano-Pachon D.M."/>
            <person name="Riekhof W."/>
            <person name="Rymarquis L."/>
            <person name="Schroda M."/>
            <person name="Stern D."/>
            <person name="Umen J."/>
            <person name="Willows R."/>
            <person name="Wilson N."/>
            <person name="Zimmer S.L."/>
            <person name="Allmer J."/>
            <person name="Balk J."/>
            <person name="Bisova K."/>
            <person name="Chen C.J."/>
            <person name="Elias M."/>
            <person name="Gendler K."/>
            <person name="Hauser C."/>
            <person name="Lamb M.R."/>
            <person name="Ledford H."/>
            <person name="Long J.C."/>
            <person name="Minagawa J."/>
            <person name="Page M.D."/>
            <person name="Pan J."/>
            <person name="Pootakham W."/>
            <person name="Roje S."/>
            <person name="Rose A."/>
            <person name="Stahlberg E."/>
            <person name="Terauchi A.M."/>
            <person name="Yang P."/>
            <person name="Ball S."/>
            <person name="Bowler C."/>
            <person name="Dieckmann C.L."/>
            <person name="Gladyshev V.N."/>
            <person name="Green P."/>
            <person name="Jorgensen R."/>
            <person name="Mayfield S."/>
            <person name="Mueller-Roeber B."/>
            <person name="Rajamani S."/>
            <person name="Sayre R.T."/>
            <person name="Brokstein P."/>
            <person name="Dubchak I."/>
            <person name="Goodstein D."/>
            <person name="Hornick L."/>
            <person name="Huang Y.W."/>
            <person name="Jhaveri J."/>
            <person name="Luo Y."/>
            <person name="Martinez D."/>
            <person name="Ngau W.C."/>
            <person name="Otillar B."/>
            <person name="Poliakov A."/>
            <person name="Porter A."/>
            <person name="Szajkowski L."/>
            <person name="Werner G."/>
            <person name="Zhou K."/>
            <person name="Grigoriev I.V."/>
            <person name="Rokhsar D.S."/>
            <person name="Grossman A.R."/>
        </authorList>
    </citation>
    <scope>NUCLEOTIDE SEQUENCE [LARGE SCALE GENOMIC DNA]</scope>
    <source>
        <strain evidence="4">CC-503</strain>
    </source>
</reference>
<dbReference type="InParanoid" id="A0A2K3D6D0"/>
<dbReference type="Gramene" id="PNW76089">
    <property type="protein sequence ID" value="PNW76089"/>
    <property type="gene ID" value="CHLRE_12g548250v5"/>
</dbReference>
<dbReference type="Pfam" id="PF00498">
    <property type="entry name" value="FHA"/>
    <property type="match status" value="1"/>
</dbReference>
<dbReference type="PANTHER" id="PTHR23308">
    <property type="entry name" value="NUCLEAR INHIBITOR OF PROTEIN PHOSPHATASE-1"/>
    <property type="match status" value="1"/>
</dbReference>
<dbReference type="ExpressionAtlas" id="A0A2K3D6D0">
    <property type="expression patterns" value="baseline and differential"/>
</dbReference>
<dbReference type="AlphaFoldDB" id="A0A2K3D6D0"/>
<dbReference type="InterPro" id="IPR050923">
    <property type="entry name" value="Cell_Proc_Reg/RNA_Proc"/>
</dbReference>
<dbReference type="OrthoDB" id="444265at2759"/>
<evidence type="ECO:0000313" key="4">
    <source>
        <dbReference type="Proteomes" id="UP000006906"/>
    </source>
</evidence>
<keyword evidence="4" id="KW-1185">Reference proteome</keyword>
<protein>
    <recommendedName>
        <fullName evidence="2">FHA domain-containing protein</fullName>
    </recommendedName>
</protein>
<sequence>MDRWTDADDDTCTKRKAPQGRVAAGGLAAFVKSGNTIGTDGAQTFGKIEIVASKRERKAAEVQAEATRLMPPPRLPGAASAPAVEMVPTADGPPKCPVPSWAGEPPAGSRLLVYKEGTVIQDIALGKVVTVFGRVPELADVVLDHPSISRQHATAAWHPGRAAWLLTDLGSTHGTWVGDSRLGKNEPAELVPGVEVRFAASTRRYKLAAPLGGKAAAAAGNCARGDAGDAAAPGTAPGSGLMLPPPPKRPRVSFADDDSAAAAGGGGGGAPRSALETVIGFTDGKDFVRVGPRAAAPEEGRFAAAVPTTVVRIAKPARPGDNNSNGGGPGADGAGLEPGVAGEGGGGAGGGSMAPPPPRKAPGSPRPGCGRGASLTREASGGGPGAHGDEDEDDAAAAAGSGPGGVNTNRGHGEGGSQSPRPSSRPAPAVMERRGSGGAGGAATAGVDEVRPQLREFVDRLRKAPPKVGGGGSLYAALPPPSR</sequence>
<dbReference type="GO" id="GO:0003729">
    <property type="term" value="F:mRNA binding"/>
    <property type="evidence" value="ECO:0000318"/>
    <property type="project" value="GO_Central"/>
</dbReference>
<dbReference type="FunFam" id="2.60.200.20:FF:000019">
    <property type="entry name" value="Nuclear inhibitor of protein phosphatase"/>
    <property type="match status" value="1"/>
</dbReference>
<proteinExistence type="predicted"/>
<feature type="compositionally biased region" description="Low complexity" evidence="1">
    <location>
        <begin position="417"/>
        <end position="429"/>
    </location>
</feature>
<dbReference type="SUPFAM" id="SSF49879">
    <property type="entry name" value="SMAD/FHA domain"/>
    <property type="match status" value="1"/>
</dbReference>
<feature type="compositionally biased region" description="Gly residues" evidence="1">
    <location>
        <begin position="341"/>
        <end position="352"/>
    </location>
</feature>
<name>A0A2K3D6D0_CHLRE</name>
<dbReference type="STRING" id="3055.A0A2K3D6D0"/>
<dbReference type="KEGG" id="cre:CHLRE_12g548250v5"/>
<dbReference type="RefSeq" id="XP_042919055.1">
    <property type="nucleotide sequence ID" value="XM_043068925.1"/>
</dbReference>
<dbReference type="PROSITE" id="PS50006">
    <property type="entry name" value="FHA_DOMAIN"/>
    <property type="match status" value="1"/>
</dbReference>
<feature type="compositionally biased region" description="Basic and acidic residues" evidence="1">
    <location>
        <begin position="448"/>
        <end position="462"/>
    </location>
</feature>
<gene>
    <name evidence="3" type="ORF">CHLRE_12g548250v5</name>
</gene>
<feature type="region of interest" description="Disordered" evidence="1">
    <location>
        <begin position="315"/>
        <end position="483"/>
    </location>
</feature>